<name>A0A0V0TTI0_9BILA</name>
<gene>
    <name evidence="1" type="ORF">T05_12054</name>
</gene>
<reference evidence="1 2" key="1">
    <citation type="submission" date="2015-01" db="EMBL/GenBank/DDBJ databases">
        <title>Evolution of Trichinella species and genotypes.</title>
        <authorList>
            <person name="Korhonen P.K."/>
            <person name="Edoardo P."/>
            <person name="Giuseppe L.R."/>
            <person name="Gasser R.B."/>
        </authorList>
    </citation>
    <scope>NUCLEOTIDE SEQUENCE [LARGE SCALE GENOMIC DNA]</scope>
    <source>
        <strain evidence="1">ISS417</strain>
    </source>
</reference>
<evidence type="ECO:0000313" key="1">
    <source>
        <dbReference type="EMBL" id="KRX42300.1"/>
    </source>
</evidence>
<dbReference type="Proteomes" id="UP000055048">
    <property type="component" value="Unassembled WGS sequence"/>
</dbReference>
<protein>
    <submittedName>
        <fullName evidence="1">Uncharacterized protein</fullName>
    </submittedName>
</protein>
<dbReference type="AlphaFoldDB" id="A0A0V0TTI0"/>
<dbReference type="EMBL" id="JYDJ01000147">
    <property type="protein sequence ID" value="KRX42300.1"/>
    <property type="molecule type" value="Genomic_DNA"/>
</dbReference>
<accession>A0A0V0TTI0</accession>
<evidence type="ECO:0000313" key="2">
    <source>
        <dbReference type="Proteomes" id="UP000055048"/>
    </source>
</evidence>
<keyword evidence="2" id="KW-1185">Reference proteome</keyword>
<comment type="caution">
    <text evidence="1">The sequence shown here is derived from an EMBL/GenBank/DDBJ whole genome shotgun (WGS) entry which is preliminary data.</text>
</comment>
<sequence>MQKRKLKTNQLASSNAVLLLLHQSSQLLHTQVDYCCIHCISWISITNWCNLYMSLQCYWCKFTTE</sequence>
<proteinExistence type="predicted"/>
<organism evidence="1 2">
    <name type="scientific">Trichinella murrelli</name>
    <dbReference type="NCBI Taxonomy" id="144512"/>
    <lineage>
        <taxon>Eukaryota</taxon>
        <taxon>Metazoa</taxon>
        <taxon>Ecdysozoa</taxon>
        <taxon>Nematoda</taxon>
        <taxon>Enoplea</taxon>
        <taxon>Dorylaimia</taxon>
        <taxon>Trichinellida</taxon>
        <taxon>Trichinellidae</taxon>
        <taxon>Trichinella</taxon>
    </lineage>
</organism>